<protein>
    <submittedName>
        <fullName evidence="1">Uncharacterized protein</fullName>
    </submittedName>
</protein>
<gene>
    <name evidence="1" type="ORF">Tci_925652</name>
</gene>
<proteinExistence type="predicted"/>
<organism evidence="1">
    <name type="scientific">Tanacetum cinerariifolium</name>
    <name type="common">Dalmatian daisy</name>
    <name type="synonym">Chrysanthemum cinerariifolium</name>
    <dbReference type="NCBI Taxonomy" id="118510"/>
    <lineage>
        <taxon>Eukaryota</taxon>
        <taxon>Viridiplantae</taxon>
        <taxon>Streptophyta</taxon>
        <taxon>Embryophyta</taxon>
        <taxon>Tracheophyta</taxon>
        <taxon>Spermatophyta</taxon>
        <taxon>Magnoliopsida</taxon>
        <taxon>eudicotyledons</taxon>
        <taxon>Gunneridae</taxon>
        <taxon>Pentapetalae</taxon>
        <taxon>asterids</taxon>
        <taxon>campanulids</taxon>
        <taxon>Asterales</taxon>
        <taxon>Asteraceae</taxon>
        <taxon>Asteroideae</taxon>
        <taxon>Anthemideae</taxon>
        <taxon>Anthemidinae</taxon>
        <taxon>Tanacetum</taxon>
    </lineage>
</organism>
<name>A0A699X3N3_TANCI</name>
<sequence>GGDGVARQLQARRRHRVLADVLHAGARQTIPAARTGEAVVAAGRHVGVRDVVHGRVVLDAGARHRILVARIDVAGVQRGREAARDGIGEGRVDAVGAGAAG</sequence>
<feature type="non-terminal residue" evidence="1">
    <location>
        <position position="101"/>
    </location>
</feature>
<dbReference type="AlphaFoldDB" id="A0A699X3N3"/>
<dbReference type="EMBL" id="BKCJ011797260">
    <property type="protein sequence ID" value="GFD53683.1"/>
    <property type="molecule type" value="Genomic_DNA"/>
</dbReference>
<accession>A0A699X3N3</accession>
<comment type="caution">
    <text evidence="1">The sequence shown here is derived from an EMBL/GenBank/DDBJ whole genome shotgun (WGS) entry which is preliminary data.</text>
</comment>
<evidence type="ECO:0000313" key="1">
    <source>
        <dbReference type="EMBL" id="GFD53683.1"/>
    </source>
</evidence>
<feature type="non-terminal residue" evidence="1">
    <location>
        <position position="1"/>
    </location>
</feature>
<reference evidence="1" key="1">
    <citation type="journal article" date="2019" name="Sci. Rep.">
        <title>Draft genome of Tanacetum cinerariifolium, the natural source of mosquito coil.</title>
        <authorList>
            <person name="Yamashiro T."/>
            <person name="Shiraishi A."/>
            <person name="Satake H."/>
            <person name="Nakayama K."/>
        </authorList>
    </citation>
    <scope>NUCLEOTIDE SEQUENCE</scope>
</reference>